<dbReference type="SUPFAM" id="SSF52540">
    <property type="entry name" value="P-loop containing nucleoside triphosphate hydrolases"/>
    <property type="match status" value="1"/>
</dbReference>
<evidence type="ECO:0000313" key="3">
    <source>
        <dbReference type="Proteomes" id="UP000182412"/>
    </source>
</evidence>
<name>A0A1H0SEF1_SELRU</name>
<dbReference type="Proteomes" id="UP000182412">
    <property type="component" value="Unassembled WGS sequence"/>
</dbReference>
<dbReference type="Gene3D" id="3.40.50.300">
    <property type="entry name" value="P-loop containing nucleotide triphosphate hydrolases"/>
    <property type="match status" value="1"/>
</dbReference>
<organism evidence="2 3">
    <name type="scientific">Selenomonas ruminantium</name>
    <dbReference type="NCBI Taxonomy" id="971"/>
    <lineage>
        <taxon>Bacteria</taxon>
        <taxon>Bacillati</taxon>
        <taxon>Bacillota</taxon>
        <taxon>Negativicutes</taxon>
        <taxon>Selenomonadales</taxon>
        <taxon>Selenomonadaceae</taxon>
        <taxon>Selenomonas</taxon>
    </lineage>
</organism>
<evidence type="ECO:0000259" key="1">
    <source>
        <dbReference type="Pfam" id="PF13304"/>
    </source>
</evidence>
<gene>
    <name evidence="2" type="ORF">SAMN05216366_11730</name>
</gene>
<feature type="domain" description="ATPase AAA-type core" evidence="1">
    <location>
        <begin position="243"/>
        <end position="318"/>
    </location>
</feature>
<dbReference type="InterPro" id="IPR051396">
    <property type="entry name" value="Bact_Antivir_Def_Nuclease"/>
</dbReference>
<dbReference type="PANTHER" id="PTHR43581">
    <property type="entry name" value="ATP/GTP PHOSPHATASE"/>
    <property type="match status" value="1"/>
</dbReference>
<dbReference type="Pfam" id="PF13304">
    <property type="entry name" value="AAA_21"/>
    <property type="match status" value="1"/>
</dbReference>
<proteinExistence type="predicted"/>
<dbReference type="InterPro" id="IPR027417">
    <property type="entry name" value="P-loop_NTPase"/>
</dbReference>
<dbReference type="RefSeq" id="WP_074572395.1">
    <property type="nucleotide sequence ID" value="NZ_FNJQ01000017.1"/>
</dbReference>
<dbReference type="AlphaFoldDB" id="A0A1H0SEF1"/>
<sequence length="370" mass="42519">MISSFRVEGYRKFFKFALNNLSRINFFVGKNNVGKTTLLESVFGWACGYNLSPFIGTCVQRNQFSQNSTPYHIAENIVAAVNDRRNIPFSFKFTAMDDGKEISYTHKVSLGDVFKDFIRDVATDAPAVNPVMNPNMNSQMQMVPNVPVAQWEVAKSDEDKRNFLLGWPNTFIENVAPQQLAHYEDISGHRNMAENRKLYVHLKRHNLIGKFVQEMQEVFPEITDFDILPYQDNSMAPVSAQVASGDYFPLDTFGDGLRRMFQIVGSLIFYHDGIMCIDEIDSTIHPEAQRKLCHSFIKYARKYNVQLFVTTHNLEFIDNFLSSWQEDESLNTVDDIRIVSMKSVDDEVKARTMTGIEAMSAREDFNMELR</sequence>
<dbReference type="InterPro" id="IPR003959">
    <property type="entry name" value="ATPase_AAA_core"/>
</dbReference>
<dbReference type="EMBL" id="FNJQ01000017">
    <property type="protein sequence ID" value="SDP40090.1"/>
    <property type="molecule type" value="Genomic_DNA"/>
</dbReference>
<dbReference type="PANTHER" id="PTHR43581:SF4">
    <property type="entry name" value="ATP_GTP PHOSPHATASE"/>
    <property type="match status" value="1"/>
</dbReference>
<dbReference type="GO" id="GO:0016887">
    <property type="term" value="F:ATP hydrolysis activity"/>
    <property type="evidence" value="ECO:0007669"/>
    <property type="project" value="InterPro"/>
</dbReference>
<accession>A0A1H0SEF1</accession>
<reference evidence="2 3" key="1">
    <citation type="submission" date="2016-10" db="EMBL/GenBank/DDBJ databases">
        <authorList>
            <person name="de Groot N.N."/>
        </authorList>
    </citation>
    <scope>NUCLEOTIDE SEQUENCE [LARGE SCALE GENOMIC DNA]</scope>
    <source>
        <strain evidence="2 3">S137</strain>
    </source>
</reference>
<evidence type="ECO:0000313" key="2">
    <source>
        <dbReference type="EMBL" id="SDP40090.1"/>
    </source>
</evidence>
<dbReference type="GO" id="GO:0005524">
    <property type="term" value="F:ATP binding"/>
    <property type="evidence" value="ECO:0007669"/>
    <property type="project" value="InterPro"/>
</dbReference>
<protein>
    <submittedName>
        <fullName evidence="2">ATPase/GTPase, AAA15 family</fullName>
    </submittedName>
</protein>